<evidence type="ECO:0000256" key="2">
    <source>
        <dbReference type="ARBA" id="ARBA00023002"/>
    </source>
</evidence>
<dbReference type="AlphaFoldDB" id="U2PNU6"/>
<dbReference type="SUPFAM" id="SSF51735">
    <property type="entry name" value="NAD(P)-binding Rossmann-fold domains"/>
    <property type="match status" value="1"/>
</dbReference>
<dbReference type="GO" id="GO:0016616">
    <property type="term" value="F:oxidoreductase activity, acting on the CH-OH group of donors, NAD or NADP as acceptor"/>
    <property type="evidence" value="ECO:0007669"/>
    <property type="project" value="UniProtKB-ARBA"/>
</dbReference>
<dbReference type="Gene3D" id="3.40.50.720">
    <property type="entry name" value="NAD(P)-binding Rossmann-like Domain"/>
    <property type="match status" value="1"/>
</dbReference>
<evidence type="ECO:0000313" key="5">
    <source>
        <dbReference type="Proteomes" id="UP000016644"/>
    </source>
</evidence>
<name>U2PNU6_LEVBR</name>
<dbReference type="PROSITE" id="PS00061">
    <property type="entry name" value="ADH_SHORT"/>
    <property type="match status" value="1"/>
</dbReference>
<reference evidence="4 5" key="1">
    <citation type="submission" date="2013-06" db="EMBL/GenBank/DDBJ databases">
        <authorList>
            <person name="Weinstock G."/>
            <person name="Sodergren E."/>
            <person name="Lobos E.A."/>
            <person name="Fulton L."/>
            <person name="Fulton R."/>
            <person name="Courtney L."/>
            <person name="Fronick C."/>
            <person name="O'Laughlin M."/>
            <person name="Godfrey J."/>
            <person name="Wilson R.M."/>
            <person name="Miner T."/>
            <person name="Farmer C."/>
            <person name="Delehaunty K."/>
            <person name="Cordes M."/>
            <person name="Minx P."/>
            <person name="Tomlinson C."/>
            <person name="Chen J."/>
            <person name="Wollam A."/>
            <person name="Pepin K.H."/>
            <person name="Bhonagiri V."/>
            <person name="Zhang X."/>
            <person name="Warren W."/>
            <person name="Mitreva M."/>
            <person name="Mardis E.R."/>
            <person name="Wilson R.K."/>
        </authorList>
    </citation>
    <scope>NUCLEOTIDE SEQUENCE [LARGE SCALE GENOMIC DNA]</scope>
    <source>
        <strain evidence="4 5">ATCC 14869</strain>
    </source>
</reference>
<proteinExistence type="inferred from homology"/>
<accession>U2PNU6</accession>
<organism evidence="4 5">
    <name type="scientific">Levilactobacillus brevis ATCC 14869 = DSM 20054</name>
    <dbReference type="NCBI Taxonomy" id="649758"/>
    <lineage>
        <taxon>Bacteria</taxon>
        <taxon>Bacillati</taxon>
        <taxon>Bacillota</taxon>
        <taxon>Bacilli</taxon>
        <taxon>Lactobacillales</taxon>
        <taxon>Lactobacillaceae</taxon>
        <taxon>Levilactobacillus</taxon>
    </lineage>
</organism>
<dbReference type="InterPro" id="IPR036291">
    <property type="entry name" value="NAD(P)-bd_dom_sf"/>
</dbReference>
<comment type="caution">
    <text evidence="4">The sequence shown here is derived from an EMBL/GenBank/DDBJ whole genome shotgun (WGS) entry which is preliminary data.</text>
</comment>
<evidence type="ECO:0000313" key="4">
    <source>
        <dbReference type="EMBL" id="ERK45811.1"/>
    </source>
</evidence>
<evidence type="ECO:0000256" key="1">
    <source>
        <dbReference type="ARBA" id="ARBA00006484"/>
    </source>
</evidence>
<dbReference type="Pfam" id="PF00106">
    <property type="entry name" value="adh_short"/>
    <property type="match status" value="1"/>
</dbReference>
<dbReference type="PANTHER" id="PTHR43115:SF4">
    <property type="entry name" value="DEHYDROGENASE_REDUCTASE SDR FAMILY MEMBER 11"/>
    <property type="match status" value="1"/>
</dbReference>
<dbReference type="PATRIC" id="fig|649758.3.peg.194"/>
<gene>
    <name evidence="4" type="ORF">HMPREF0495_00204</name>
</gene>
<dbReference type="PRINTS" id="PR00080">
    <property type="entry name" value="SDRFAMILY"/>
</dbReference>
<dbReference type="FunFam" id="3.40.50.720:FF:000047">
    <property type="entry name" value="NADP-dependent L-serine/L-allo-threonine dehydrogenase"/>
    <property type="match status" value="1"/>
</dbReference>
<evidence type="ECO:0000256" key="3">
    <source>
        <dbReference type="RuleBase" id="RU000363"/>
    </source>
</evidence>
<dbReference type="PANTHER" id="PTHR43115">
    <property type="entry name" value="DEHYDROGENASE/REDUCTASE SDR FAMILY MEMBER 11"/>
    <property type="match status" value="1"/>
</dbReference>
<dbReference type="PRINTS" id="PR00081">
    <property type="entry name" value="GDHRDH"/>
</dbReference>
<dbReference type="HOGENOM" id="CLU_010194_2_10_9"/>
<dbReference type="InterPro" id="IPR020904">
    <property type="entry name" value="Sc_DH/Rdtase_CS"/>
</dbReference>
<sequence length="265" mass="28880">MALFYIHQVDTDKQKRRSLQMNLENKVVVIMGASSGIGAATAQLLAADHAKLVLAARRLDRLDEIKTANPNEAILTMRADVTKFDEVKAVIDTTIKQYGRVDVLYNNAGIMPTNPLIAGKRDEWQNMLQINIMGVLNGIAAVLPSMAARKSGHIITTDSVAGHVVTPDSAVYSGTKYAVRAIMDGLRQEQAENNIKTTIVSPGSTGTELFNSITDADQKQFAEDFFKNIHGLEPKQIAQAVEFAIGTEANMSVSEVIVRPTRQSL</sequence>
<dbReference type="EMBL" id="AWVK01000006">
    <property type="protein sequence ID" value="ERK45811.1"/>
    <property type="molecule type" value="Genomic_DNA"/>
</dbReference>
<comment type="similarity">
    <text evidence="1 3">Belongs to the short-chain dehydrogenases/reductases (SDR) family.</text>
</comment>
<dbReference type="Proteomes" id="UP000016644">
    <property type="component" value="Unassembled WGS sequence"/>
</dbReference>
<protein>
    <submittedName>
        <fullName evidence="4">Oxidoreductase, short chain dehydrogenase/reductase family protein</fullName>
    </submittedName>
</protein>
<keyword evidence="2" id="KW-0560">Oxidoreductase</keyword>
<dbReference type="InterPro" id="IPR002347">
    <property type="entry name" value="SDR_fam"/>
</dbReference>